<dbReference type="GO" id="GO:0046872">
    <property type="term" value="F:metal ion binding"/>
    <property type="evidence" value="ECO:0007669"/>
    <property type="project" value="UniProtKB-KW"/>
</dbReference>
<dbReference type="SFLD" id="SFLDS00029">
    <property type="entry name" value="Radical_SAM"/>
    <property type="match status" value="1"/>
</dbReference>
<comment type="cofactor">
    <cofactor evidence="1">
        <name>[4Fe-4S] cluster</name>
        <dbReference type="ChEBI" id="CHEBI:49883"/>
    </cofactor>
</comment>
<dbReference type="CDD" id="cd01335">
    <property type="entry name" value="Radical_SAM"/>
    <property type="match status" value="1"/>
</dbReference>
<comment type="similarity">
    <text evidence="2">Belongs to the organic radical-activating enzymes family.</text>
</comment>
<evidence type="ECO:0000256" key="2">
    <source>
        <dbReference type="ARBA" id="ARBA00009777"/>
    </source>
</evidence>
<dbReference type="RefSeq" id="WP_094692891.1">
    <property type="nucleotide sequence ID" value="NZ_JBDNSG010000019.1"/>
</dbReference>
<evidence type="ECO:0000256" key="4">
    <source>
        <dbReference type="ARBA" id="ARBA00022691"/>
    </source>
</evidence>
<dbReference type="PROSITE" id="PS01087">
    <property type="entry name" value="RADICAL_ACTIVATING"/>
    <property type="match status" value="1"/>
</dbReference>
<keyword evidence="3" id="KW-0004">4Fe-4S</keyword>
<evidence type="ECO:0000256" key="8">
    <source>
        <dbReference type="ARBA" id="ARBA00023014"/>
    </source>
</evidence>
<dbReference type="InterPro" id="IPR001989">
    <property type="entry name" value="Radical_activat_CS"/>
</dbReference>
<protein>
    <submittedName>
        <fullName evidence="10">Radical SAM protein</fullName>
    </submittedName>
</protein>
<dbReference type="PIRSF" id="PIRSF000371">
    <property type="entry name" value="PFL_act_enz"/>
    <property type="match status" value="1"/>
</dbReference>
<evidence type="ECO:0000313" key="11">
    <source>
        <dbReference type="Proteomes" id="UP000216451"/>
    </source>
</evidence>
<dbReference type="InterPro" id="IPR013785">
    <property type="entry name" value="Aldolase_TIM"/>
</dbReference>
<keyword evidence="8" id="KW-0411">Iron-sulfur</keyword>
<dbReference type="GeneID" id="98295414"/>
<evidence type="ECO:0000256" key="5">
    <source>
        <dbReference type="ARBA" id="ARBA00022723"/>
    </source>
</evidence>
<evidence type="ECO:0000256" key="3">
    <source>
        <dbReference type="ARBA" id="ARBA00022485"/>
    </source>
</evidence>
<feature type="domain" description="Radical SAM core" evidence="9">
    <location>
        <begin position="14"/>
        <end position="257"/>
    </location>
</feature>
<keyword evidence="4" id="KW-0949">S-adenosyl-L-methionine</keyword>
<dbReference type="PANTHER" id="PTHR30352:SF4">
    <property type="entry name" value="PYRUVATE FORMATE-LYASE 2-ACTIVATING ENZYME"/>
    <property type="match status" value="1"/>
</dbReference>
<evidence type="ECO:0000313" key="10">
    <source>
        <dbReference type="EMBL" id="OZG67652.1"/>
    </source>
</evidence>
<dbReference type="SFLD" id="SFLDG01066">
    <property type="entry name" value="organic_radical-activating_enz"/>
    <property type="match status" value="1"/>
</dbReference>
<dbReference type="SUPFAM" id="SSF102114">
    <property type="entry name" value="Radical SAM enzymes"/>
    <property type="match status" value="1"/>
</dbReference>
<keyword evidence="5" id="KW-0479">Metal-binding</keyword>
<gene>
    <name evidence="10" type="ORF">BAQU_0744</name>
</gene>
<comment type="caution">
    <text evidence="10">The sequence shown here is derived from an EMBL/GenBank/DDBJ whole genome shotgun (WGS) entry which is preliminary data.</text>
</comment>
<keyword evidence="11" id="KW-1185">Reference proteome</keyword>
<accession>A0A261G8A0</accession>
<name>A0A261G8A0_9BIFI</name>
<dbReference type="Proteomes" id="UP000216451">
    <property type="component" value="Unassembled WGS sequence"/>
</dbReference>
<dbReference type="InterPro" id="IPR034457">
    <property type="entry name" value="Organic_radical-activating"/>
</dbReference>
<dbReference type="Pfam" id="PF04055">
    <property type="entry name" value="Radical_SAM"/>
    <property type="match status" value="1"/>
</dbReference>
<dbReference type="GO" id="GO:0051539">
    <property type="term" value="F:4 iron, 4 sulfur cluster binding"/>
    <property type="evidence" value="ECO:0007669"/>
    <property type="project" value="UniProtKB-KW"/>
</dbReference>
<evidence type="ECO:0000256" key="6">
    <source>
        <dbReference type="ARBA" id="ARBA00023002"/>
    </source>
</evidence>
<dbReference type="OrthoDB" id="9782387at2"/>
<dbReference type="PANTHER" id="PTHR30352">
    <property type="entry name" value="PYRUVATE FORMATE-LYASE-ACTIVATING ENZYME"/>
    <property type="match status" value="1"/>
</dbReference>
<dbReference type="PROSITE" id="PS51918">
    <property type="entry name" value="RADICAL_SAM"/>
    <property type="match status" value="1"/>
</dbReference>
<dbReference type="InterPro" id="IPR007197">
    <property type="entry name" value="rSAM"/>
</dbReference>
<evidence type="ECO:0000256" key="7">
    <source>
        <dbReference type="ARBA" id="ARBA00023004"/>
    </source>
</evidence>
<dbReference type="GO" id="GO:0016491">
    <property type="term" value="F:oxidoreductase activity"/>
    <property type="evidence" value="ECO:0007669"/>
    <property type="project" value="UniProtKB-KW"/>
</dbReference>
<keyword evidence="7" id="KW-0408">Iron</keyword>
<dbReference type="Gene3D" id="3.20.20.70">
    <property type="entry name" value="Aldolase class I"/>
    <property type="match status" value="1"/>
</dbReference>
<dbReference type="InterPro" id="IPR058240">
    <property type="entry name" value="rSAM_sf"/>
</dbReference>
<dbReference type="EMBL" id="MWXA01000004">
    <property type="protein sequence ID" value="OZG67652.1"/>
    <property type="molecule type" value="Genomic_DNA"/>
</dbReference>
<keyword evidence="6" id="KW-0560">Oxidoreductase</keyword>
<reference evidence="10 11" key="1">
    <citation type="journal article" date="2017" name="BMC Genomics">
        <title>Comparative genomic and phylogenomic analyses of the Bifidobacteriaceae family.</title>
        <authorList>
            <person name="Lugli G.A."/>
            <person name="Milani C."/>
            <person name="Turroni F."/>
            <person name="Duranti S."/>
            <person name="Mancabelli L."/>
            <person name="Mangifesta M."/>
            <person name="Ferrario C."/>
            <person name="Modesto M."/>
            <person name="Mattarelli P."/>
            <person name="Jiri K."/>
            <person name="van Sinderen D."/>
            <person name="Ventura M."/>
        </authorList>
    </citation>
    <scope>NUCLEOTIDE SEQUENCE [LARGE SCALE GENOMIC DNA]</scope>
    <source>
        <strain evidence="10 11">LMG 28769</strain>
    </source>
</reference>
<dbReference type="InterPro" id="IPR012839">
    <property type="entry name" value="Organic_radical_activase"/>
</dbReference>
<sequence length="257" mass="29287">MTPYIFNVQHFSTHDGPGVRTTVFFKGCPIRCAWCHNPESQSFRPETLTNEDGSTEHIGAQYRVDELIHDLAKDEIIYDQSGGGVTLSGGEVLAQDRKYVFELLEGLHEREISIGIDTCGVAPQRIVEESAAYADFYLYDLKFIDDSLHRKYTRGSNRLVLRNLETLARLNARIMLRLIILPGLNSDESVIESTMLWLKTHHIAIEQVDILPYHTYGMNKYAKLGRKAVPFPVPSDELIERIKRQIEDFYQNVTIGG</sequence>
<evidence type="ECO:0000256" key="1">
    <source>
        <dbReference type="ARBA" id="ARBA00001966"/>
    </source>
</evidence>
<dbReference type="AlphaFoldDB" id="A0A261G8A0"/>
<evidence type="ECO:0000259" key="9">
    <source>
        <dbReference type="PROSITE" id="PS51918"/>
    </source>
</evidence>
<organism evidence="10 11">
    <name type="scientific">Bifidobacterium aquikefiri</name>
    <dbReference type="NCBI Taxonomy" id="1653207"/>
    <lineage>
        <taxon>Bacteria</taxon>
        <taxon>Bacillati</taxon>
        <taxon>Actinomycetota</taxon>
        <taxon>Actinomycetes</taxon>
        <taxon>Bifidobacteriales</taxon>
        <taxon>Bifidobacteriaceae</taxon>
        <taxon>Bifidobacterium</taxon>
    </lineage>
</organism>
<proteinExistence type="inferred from homology"/>